<keyword evidence="2" id="KW-1185">Reference proteome</keyword>
<accession>A0ACD4NW71</accession>
<protein>
    <submittedName>
        <fullName evidence="1">Glycosyltransferase family 2 protein</fullName>
    </submittedName>
</protein>
<evidence type="ECO:0000313" key="1">
    <source>
        <dbReference type="EMBL" id="WAJ31102.1"/>
    </source>
</evidence>
<sequence>MTILLAIVAAANVALFLLVLLLFAEVLGAVMKRTSKRPLAGRSITPSFVLLVPAHDEVSGIEAMLATVLPQLGQTGRVLVVADNCSDATAVLARRAGAEVIERVDPARRGKGHALDFGVRHLAANPPDIVIIVDADCRVAPGAIERLAQEAHLLGVPVQGCYLMRAPAGAGLGLRVAELAFLVKNRVRPAGLAAFGLPCQLTGAGMALPWRLVSQAHLDHAGLVEDMRLGLELAVDGAAPRFCETASIESDFPTSAVGAATQRQRWEEGHLGMIVFALGLLPRALARRRFRAIAQIFDVLIPPLTLLVVTVSAMTAATIVAAAVLHWPVWLSGLAAATLVLLVAALVLAWWRFGRTALPPRLALHVVPYALRKVGLYLRVALGARSRAWIRTDRGG</sequence>
<organism evidence="1 2">
    <name type="scientific">Antarcticirhabdus aurantiaca</name>
    <dbReference type="NCBI Taxonomy" id="2606717"/>
    <lineage>
        <taxon>Bacteria</taxon>
        <taxon>Pseudomonadati</taxon>
        <taxon>Pseudomonadota</taxon>
        <taxon>Alphaproteobacteria</taxon>
        <taxon>Hyphomicrobiales</taxon>
        <taxon>Aurantimonadaceae</taxon>
        <taxon>Antarcticirhabdus</taxon>
    </lineage>
</organism>
<dbReference type="Proteomes" id="UP001163223">
    <property type="component" value="Chromosome"/>
</dbReference>
<gene>
    <name evidence="1" type="ORF">OXU80_13245</name>
</gene>
<name>A0ACD4NW71_9HYPH</name>
<evidence type="ECO:0000313" key="2">
    <source>
        <dbReference type="Proteomes" id="UP001163223"/>
    </source>
</evidence>
<proteinExistence type="predicted"/>
<reference evidence="1" key="1">
    <citation type="submission" date="2022-11" db="EMBL/GenBank/DDBJ databases">
        <title>beta-Carotene-producing bacterium, Jeongeuplla avenae sp. nov., alleviates the salt stress of Arabidopsis seedlings.</title>
        <authorList>
            <person name="Jiang L."/>
            <person name="Lee J."/>
        </authorList>
    </citation>
    <scope>NUCLEOTIDE SEQUENCE</scope>
    <source>
        <strain evidence="1">DY_R2A_6</strain>
    </source>
</reference>
<dbReference type="EMBL" id="CP113520">
    <property type="protein sequence ID" value="WAJ31102.1"/>
    <property type="molecule type" value="Genomic_DNA"/>
</dbReference>